<feature type="compositionally biased region" description="Basic residues" evidence="1">
    <location>
        <begin position="62"/>
        <end position="71"/>
    </location>
</feature>
<dbReference type="InterPro" id="IPR007789">
    <property type="entry name" value="DUF688"/>
</dbReference>
<proteinExistence type="predicted"/>
<feature type="region of interest" description="Disordered" evidence="1">
    <location>
        <begin position="20"/>
        <end position="97"/>
    </location>
</feature>
<protein>
    <submittedName>
        <fullName evidence="2">Uncharacterized protein</fullName>
    </submittedName>
</protein>
<dbReference type="PANTHER" id="PTHR33671">
    <property type="entry name" value="N-METHYLTRANSFERASE, PUTATIVE (DUF688)-RELATED"/>
    <property type="match status" value="1"/>
</dbReference>
<gene>
    <name evidence="2" type="primary">gb01794</name>
    <name evidence="2" type="ORF">PR202_gb01794</name>
</gene>
<dbReference type="EMBL" id="BQKI01000071">
    <property type="protein sequence ID" value="GJN14917.1"/>
    <property type="molecule type" value="Genomic_DNA"/>
</dbReference>
<evidence type="ECO:0000313" key="2">
    <source>
        <dbReference type="EMBL" id="GJN14917.1"/>
    </source>
</evidence>
<accession>A0AAV5DWT6</accession>
<evidence type="ECO:0000313" key="3">
    <source>
        <dbReference type="Proteomes" id="UP001054889"/>
    </source>
</evidence>
<feature type="region of interest" description="Disordered" evidence="1">
    <location>
        <begin position="162"/>
        <end position="205"/>
    </location>
</feature>
<sequence>MGAADANSERVNLGAPLISVRRHVGPGPDEAAALPSYKPGETSSRPVGHAGAVPFRWEHRPGHPKSVRTRRPPTTVAKVEPATSPAARAETEEQCSADARSHDDVSCVTVNCSATGLSVSDAAATSSAAPTATRGSGAMMDRFLPAAHAVAVASPLTTFRKAGPVVRDPERPAPPPRAAERDRLSPTPMQRRPPPQQHVPAANQLRLVPLRDKLEEYDDDDAESDVHSTRGFASRRCGLLPTRCVKNTLLLLNPAPAMRRSRSRGGSRREEGERGRRSQREMNPLLRRSRSGQHQQQPPRHATGHGPGGTQLSWEELYVKSLLRSARGSLMGPAAAVASELDKTVRELYRRRGGGEIVQPKASHLGLLFVLDKSNDLLAHDGENTGGYGFPLLLEDKAAAPTGREIVLSPRAMLPFPLPKSPSESWLSRALPSVSSRPPPATSFLGLHVQSKKNNAPALPWCSIDPANVVDHARQRQIRVHDLQK</sequence>
<feature type="compositionally biased region" description="Basic and acidic residues" evidence="1">
    <location>
        <begin position="267"/>
        <end position="280"/>
    </location>
</feature>
<dbReference type="Pfam" id="PF05097">
    <property type="entry name" value="DUF688"/>
    <property type="match status" value="1"/>
</dbReference>
<dbReference type="Proteomes" id="UP001054889">
    <property type="component" value="Unassembled WGS sequence"/>
</dbReference>
<keyword evidence="3" id="KW-1185">Reference proteome</keyword>
<dbReference type="PANTHER" id="PTHR33671:SF8">
    <property type="entry name" value="OS05G0514400 PROTEIN"/>
    <property type="match status" value="1"/>
</dbReference>
<dbReference type="AlphaFoldDB" id="A0AAV5DWT6"/>
<evidence type="ECO:0000256" key="1">
    <source>
        <dbReference type="SAM" id="MobiDB-lite"/>
    </source>
</evidence>
<comment type="caution">
    <text evidence="2">The sequence shown here is derived from an EMBL/GenBank/DDBJ whole genome shotgun (WGS) entry which is preliminary data.</text>
</comment>
<organism evidence="2 3">
    <name type="scientific">Eleusine coracana subsp. coracana</name>
    <dbReference type="NCBI Taxonomy" id="191504"/>
    <lineage>
        <taxon>Eukaryota</taxon>
        <taxon>Viridiplantae</taxon>
        <taxon>Streptophyta</taxon>
        <taxon>Embryophyta</taxon>
        <taxon>Tracheophyta</taxon>
        <taxon>Spermatophyta</taxon>
        <taxon>Magnoliopsida</taxon>
        <taxon>Liliopsida</taxon>
        <taxon>Poales</taxon>
        <taxon>Poaceae</taxon>
        <taxon>PACMAD clade</taxon>
        <taxon>Chloridoideae</taxon>
        <taxon>Cynodonteae</taxon>
        <taxon>Eleusininae</taxon>
        <taxon>Eleusine</taxon>
    </lineage>
</organism>
<reference evidence="2" key="2">
    <citation type="submission" date="2021-12" db="EMBL/GenBank/DDBJ databases">
        <title>Resequencing data analysis of finger millet.</title>
        <authorList>
            <person name="Hatakeyama M."/>
            <person name="Aluri S."/>
            <person name="Balachadran M.T."/>
            <person name="Sivarajan S.R."/>
            <person name="Poveda L."/>
            <person name="Shimizu-Inatsugi R."/>
            <person name="Schlapbach R."/>
            <person name="Sreeman S.M."/>
            <person name="Shimizu K.K."/>
        </authorList>
    </citation>
    <scope>NUCLEOTIDE SEQUENCE</scope>
</reference>
<reference evidence="2" key="1">
    <citation type="journal article" date="2018" name="DNA Res.">
        <title>Multiple hybrid de novo genome assembly of finger millet, an orphan allotetraploid crop.</title>
        <authorList>
            <person name="Hatakeyama M."/>
            <person name="Aluri S."/>
            <person name="Balachadran M.T."/>
            <person name="Sivarajan S.R."/>
            <person name="Patrignani A."/>
            <person name="Gruter S."/>
            <person name="Poveda L."/>
            <person name="Shimizu-Inatsugi R."/>
            <person name="Baeten J."/>
            <person name="Francoijs K.J."/>
            <person name="Nataraja K.N."/>
            <person name="Reddy Y.A.N."/>
            <person name="Phadnis S."/>
            <person name="Ravikumar R.L."/>
            <person name="Schlapbach R."/>
            <person name="Sreeman S.M."/>
            <person name="Shimizu K.K."/>
        </authorList>
    </citation>
    <scope>NUCLEOTIDE SEQUENCE</scope>
</reference>
<feature type="region of interest" description="Disordered" evidence="1">
    <location>
        <begin position="255"/>
        <end position="311"/>
    </location>
</feature>
<name>A0AAV5DWT6_ELECO</name>